<dbReference type="EMBL" id="QFNN01000022">
    <property type="protein sequence ID" value="PZO90710.1"/>
    <property type="molecule type" value="Genomic_DNA"/>
</dbReference>
<feature type="transmembrane region" description="Helical" evidence="1">
    <location>
        <begin position="176"/>
        <end position="194"/>
    </location>
</feature>
<reference evidence="3 4" key="1">
    <citation type="submission" date="2017-08" db="EMBL/GenBank/DDBJ databases">
        <title>Infants hospitalized years apart are colonized by the same room-sourced microbial strains.</title>
        <authorList>
            <person name="Brooks B."/>
            <person name="Olm M.R."/>
            <person name="Firek B.A."/>
            <person name="Baker R."/>
            <person name="Thomas B.C."/>
            <person name="Morowitz M.J."/>
            <person name="Banfield J.F."/>
        </authorList>
    </citation>
    <scope>NUCLEOTIDE SEQUENCE [LARGE SCALE GENOMIC DNA]</scope>
    <source>
        <strain evidence="3">S2_018_000_R2_101</strain>
    </source>
</reference>
<dbReference type="SUPFAM" id="SSF53448">
    <property type="entry name" value="Nucleotide-diphospho-sugar transferases"/>
    <property type="match status" value="1"/>
</dbReference>
<dbReference type="GO" id="GO:0016740">
    <property type="term" value="F:transferase activity"/>
    <property type="evidence" value="ECO:0007669"/>
    <property type="project" value="UniProtKB-KW"/>
</dbReference>
<proteinExistence type="predicted"/>
<keyword evidence="3" id="KW-0808">Transferase</keyword>
<dbReference type="PANTHER" id="PTHR43646">
    <property type="entry name" value="GLYCOSYLTRANSFERASE"/>
    <property type="match status" value="1"/>
</dbReference>
<dbReference type="AlphaFoldDB" id="A0A2W5A7U8"/>
<dbReference type="PANTHER" id="PTHR43646:SF3">
    <property type="entry name" value="SLR1566 PROTEIN"/>
    <property type="match status" value="1"/>
</dbReference>
<dbReference type="NCBIfam" id="TIGR03469">
    <property type="entry name" value="HpnB"/>
    <property type="match status" value="1"/>
</dbReference>
<protein>
    <submittedName>
        <fullName evidence="3">Glycosyl transferase family 2</fullName>
    </submittedName>
</protein>
<evidence type="ECO:0000256" key="1">
    <source>
        <dbReference type="SAM" id="Phobius"/>
    </source>
</evidence>
<accession>A0A2W5A7U8</accession>
<dbReference type="InterPro" id="IPR029044">
    <property type="entry name" value="Nucleotide-diphossugar_trans"/>
</dbReference>
<evidence type="ECO:0000313" key="4">
    <source>
        <dbReference type="Proteomes" id="UP000249066"/>
    </source>
</evidence>
<keyword evidence="1" id="KW-1133">Transmembrane helix</keyword>
<dbReference type="Proteomes" id="UP000249066">
    <property type="component" value="Unassembled WGS sequence"/>
</dbReference>
<evidence type="ECO:0000259" key="2">
    <source>
        <dbReference type="Pfam" id="PF00535"/>
    </source>
</evidence>
<dbReference type="Pfam" id="PF00535">
    <property type="entry name" value="Glycos_transf_2"/>
    <property type="match status" value="1"/>
</dbReference>
<feature type="transmembrane region" description="Helical" evidence="1">
    <location>
        <begin position="281"/>
        <end position="304"/>
    </location>
</feature>
<keyword evidence="1" id="KW-0812">Transmembrane</keyword>
<dbReference type="InterPro" id="IPR017832">
    <property type="entry name" value="Glyco_trans_2_hopen-assoc_HpnB"/>
</dbReference>
<feature type="transmembrane region" description="Helical" evidence="1">
    <location>
        <begin position="310"/>
        <end position="327"/>
    </location>
</feature>
<feature type="domain" description="Glycosyltransferase 2-like" evidence="2">
    <location>
        <begin position="48"/>
        <end position="217"/>
    </location>
</feature>
<name>A0A2W5A7U8_9SPHN</name>
<sequence length="376" mass="40325">MIWTMIGAVTLAIWLVLILARHGFWLARERDTRDLPPAPAHWPPVIAVVPARDEADVIERSIGSLAAQDYPGEFHILLIDDSSSDGTGERARALGSPCVEVVTGKPLAQGWTGKLWAVSQGVALAGDRPTYLWLTDADIAHAPDTLRSLVARGEAGRLTLVSLMAKLNCATFAERMLIPAFVFFFQMLYPFGLVNKPGGMGGGAGGCMLVRRDALERAGGIAAIRGALIDDCTLGALLKRQGPIWLGLTDRSVSIRPYEDFASVAAMISRSAYAQLRYSPLLLAGTVIGMALVYAAPPLLAIFADGTPRLLGRAAWALMAISFQPMLRFYRQSALWGVALPVIAAFYAGCTLLSAWQHARGRGGMWKGRAQAAAGK</sequence>
<dbReference type="Gene3D" id="3.90.550.10">
    <property type="entry name" value="Spore Coat Polysaccharide Biosynthesis Protein SpsA, Chain A"/>
    <property type="match status" value="1"/>
</dbReference>
<gene>
    <name evidence="3" type="ORF">DI623_05855</name>
</gene>
<comment type="caution">
    <text evidence="3">The sequence shown here is derived from an EMBL/GenBank/DDBJ whole genome shotgun (WGS) entry which is preliminary data.</text>
</comment>
<evidence type="ECO:0000313" key="3">
    <source>
        <dbReference type="EMBL" id="PZO90710.1"/>
    </source>
</evidence>
<organism evidence="3 4">
    <name type="scientific">Sphingomonas sanxanigenens</name>
    <dbReference type="NCBI Taxonomy" id="397260"/>
    <lineage>
        <taxon>Bacteria</taxon>
        <taxon>Pseudomonadati</taxon>
        <taxon>Pseudomonadota</taxon>
        <taxon>Alphaproteobacteria</taxon>
        <taxon>Sphingomonadales</taxon>
        <taxon>Sphingomonadaceae</taxon>
        <taxon>Sphingomonas</taxon>
    </lineage>
</organism>
<keyword evidence="1" id="KW-0472">Membrane</keyword>
<feature type="transmembrane region" description="Helical" evidence="1">
    <location>
        <begin position="334"/>
        <end position="356"/>
    </location>
</feature>
<dbReference type="InterPro" id="IPR001173">
    <property type="entry name" value="Glyco_trans_2-like"/>
</dbReference>